<evidence type="ECO:0000313" key="10">
    <source>
        <dbReference type="EMBL" id="MCW3474944.1"/>
    </source>
</evidence>
<feature type="transmembrane region" description="Helical" evidence="8">
    <location>
        <begin position="204"/>
        <end position="228"/>
    </location>
</feature>
<evidence type="ECO:0000256" key="3">
    <source>
        <dbReference type="ARBA" id="ARBA00022475"/>
    </source>
</evidence>
<dbReference type="PANTHER" id="PTHR43357">
    <property type="entry name" value="INNER MEMBRANE ABC TRANSPORTER PERMEASE PROTEIN YDCV"/>
    <property type="match status" value="1"/>
</dbReference>
<feature type="transmembrane region" description="Helical" evidence="8">
    <location>
        <begin position="75"/>
        <end position="97"/>
    </location>
</feature>
<evidence type="ECO:0000256" key="4">
    <source>
        <dbReference type="ARBA" id="ARBA00022519"/>
    </source>
</evidence>
<dbReference type="GO" id="GO:0005886">
    <property type="term" value="C:plasma membrane"/>
    <property type="evidence" value="ECO:0007669"/>
    <property type="project" value="UniProtKB-SubCell"/>
</dbReference>
<dbReference type="RefSeq" id="WP_264713617.1">
    <property type="nucleotide sequence ID" value="NZ_JAPDNT010000006.1"/>
</dbReference>
<dbReference type="PANTHER" id="PTHR43357:SF4">
    <property type="entry name" value="INNER MEMBRANE ABC TRANSPORTER PERMEASE PROTEIN YDCV"/>
    <property type="match status" value="1"/>
</dbReference>
<feature type="transmembrane region" description="Helical" evidence="8">
    <location>
        <begin position="160"/>
        <end position="184"/>
    </location>
</feature>
<protein>
    <submittedName>
        <fullName evidence="10">ABC transporter permease</fullName>
    </submittedName>
</protein>
<dbReference type="Pfam" id="PF00528">
    <property type="entry name" value="BPD_transp_1"/>
    <property type="match status" value="1"/>
</dbReference>
<dbReference type="Gene3D" id="1.10.3720.10">
    <property type="entry name" value="MetI-like"/>
    <property type="match status" value="1"/>
</dbReference>
<comment type="caution">
    <text evidence="10">The sequence shown here is derived from an EMBL/GenBank/DDBJ whole genome shotgun (WGS) entry which is preliminary data.</text>
</comment>
<evidence type="ECO:0000313" key="11">
    <source>
        <dbReference type="Proteomes" id="UP001165679"/>
    </source>
</evidence>
<dbReference type="InterPro" id="IPR000515">
    <property type="entry name" value="MetI-like"/>
</dbReference>
<reference evidence="10" key="2">
    <citation type="submission" date="2022-10" db="EMBL/GenBank/DDBJ databases">
        <authorList>
            <person name="Trinh H.N."/>
        </authorList>
    </citation>
    <scope>NUCLEOTIDE SEQUENCE</scope>
    <source>
        <strain evidence="10">RN2-1</strain>
    </source>
</reference>
<evidence type="ECO:0000256" key="5">
    <source>
        <dbReference type="ARBA" id="ARBA00022692"/>
    </source>
</evidence>
<name>A0AA41YJL7_9PROT</name>
<evidence type="ECO:0000256" key="6">
    <source>
        <dbReference type="ARBA" id="ARBA00022989"/>
    </source>
</evidence>
<evidence type="ECO:0000256" key="7">
    <source>
        <dbReference type="ARBA" id="ARBA00023136"/>
    </source>
</evidence>
<evidence type="ECO:0000256" key="8">
    <source>
        <dbReference type="RuleBase" id="RU363032"/>
    </source>
</evidence>
<dbReference type="EMBL" id="JAPDNT010000006">
    <property type="protein sequence ID" value="MCW3474944.1"/>
    <property type="molecule type" value="Genomic_DNA"/>
</dbReference>
<gene>
    <name evidence="10" type="ORF">OL599_10170</name>
</gene>
<dbReference type="GO" id="GO:0055085">
    <property type="term" value="P:transmembrane transport"/>
    <property type="evidence" value="ECO:0007669"/>
    <property type="project" value="InterPro"/>
</dbReference>
<evidence type="ECO:0000256" key="2">
    <source>
        <dbReference type="ARBA" id="ARBA00022448"/>
    </source>
</evidence>
<feature type="transmembrane region" description="Helical" evidence="8">
    <location>
        <begin position="103"/>
        <end position="120"/>
    </location>
</feature>
<keyword evidence="5 8" id="KW-0812">Transmembrane</keyword>
<keyword evidence="11" id="KW-1185">Reference proteome</keyword>
<dbReference type="PROSITE" id="PS50928">
    <property type="entry name" value="ABC_TM1"/>
    <property type="match status" value="1"/>
</dbReference>
<evidence type="ECO:0000256" key="1">
    <source>
        <dbReference type="ARBA" id="ARBA00004429"/>
    </source>
</evidence>
<feature type="transmembrane region" description="Helical" evidence="8">
    <location>
        <begin position="43"/>
        <end position="63"/>
    </location>
</feature>
<comment type="subcellular location">
    <subcellularLocation>
        <location evidence="1">Cell inner membrane</location>
        <topology evidence="1">Multi-pass membrane protein</topology>
    </subcellularLocation>
    <subcellularLocation>
        <location evidence="8">Cell membrane</location>
        <topology evidence="8">Multi-pass membrane protein</topology>
    </subcellularLocation>
</comment>
<keyword evidence="6 8" id="KW-1133">Transmembrane helix</keyword>
<proteinExistence type="inferred from homology"/>
<keyword evidence="7 8" id="KW-0472">Membrane</keyword>
<keyword evidence="2 8" id="KW-0813">Transport</keyword>
<accession>A0AA41YJL7</accession>
<feature type="domain" description="ABC transmembrane type-1" evidence="9">
    <location>
        <begin position="37"/>
        <end position="224"/>
    </location>
</feature>
<dbReference type="CDD" id="cd06261">
    <property type="entry name" value="TM_PBP2"/>
    <property type="match status" value="1"/>
</dbReference>
<keyword evidence="3" id="KW-1003">Cell membrane</keyword>
<evidence type="ECO:0000259" key="9">
    <source>
        <dbReference type="PROSITE" id="PS50928"/>
    </source>
</evidence>
<reference evidence="10" key="1">
    <citation type="submission" date="2022-09" db="EMBL/GenBank/DDBJ databases">
        <title>Rhodovastum sp. nov. RN2-1 isolated from soil in Seongnam, South Korea.</title>
        <authorList>
            <person name="Le N.T."/>
        </authorList>
    </citation>
    <scope>NUCLEOTIDE SEQUENCE</scope>
    <source>
        <strain evidence="10">RN2-1</strain>
    </source>
</reference>
<dbReference type="SUPFAM" id="SSF161098">
    <property type="entry name" value="MetI-like"/>
    <property type="match status" value="1"/>
</dbReference>
<sequence length="237" mass="25600">MLIEAFNDSDDMTFPPQGLTLRWFRAFVENGDFVTSLVVSLKLGLIAAAISTALGTMAGIALARSRSSSASLETLLMAPLYVPRVLIGLSLLLAFAWLDVTGALWGMILGHVLITMPYATRTVAVGMRAVELSVQEAARMLGATRWQTFRLVTMPIIRSSLLSGFIFALIISFSDIYLAIFISGPETITLPMRLFTFMEWDQSPLVAAASAIQIALILAVVVVTGRLFGLSGPGRVE</sequence>
<organism evidence="10 11">
    <name type="scientific">Limobrevibacterium gyesilva</name>
    <dbReference type="NCBI Taxonomy" id="2991712"/>
    <lineage>
        <taxon>Bacteria</taxon>
        <taxon>Pseudomonadati</taxon>
        <taxon>Pseudomonadota</taxon>
        <taxon>Alphaproteobacteria</taxon>
        <taxon>Acetobacterales</taxon>
        <taxon>Acetobacteraceae</taxon>
        <taxon>Limobrevibacterium</taxon>
    </lineage>
</organism>
<dbReference type="InterPro" id="IPR035906">
    <property type="entry name" value="MetI-like_sf"/>
</dbReference>
<keyword evidence="4" id="KW-0997">Cell inner membrane</keyword>
<dbReference type="AlphaFoldDB" id="A0AA41YJL7"/>
<dbReference type="Proteomes" id="UP001165679">
    <property type="component" value="Unassembled WGS sequence"/>
</dbReference>
<comment type="similarity">
    <text evidence="8">Belongs to the binding-protein-dependent transport system permease family.</text>
</comment>